<evidence type="ECO:0008006" key="3">
    <source>
        <dbReference type="Google" id="ProtNLM"/>
    </source>
</evidence>
<dbReference type="Proteomes" id="UP001345827">
    <property type="component" value="Unassembled WGS sequence"/>
</dbReference>
<evidence type="ECO:0000313" key="1">
    <source>
        <dbReference type="EMBL" id="KAK5541333.1"/>
    </source>
</evidence>
<dbReference type="Pfam" id="PF10604">
    <property type="entry name" value="Polyketide_cyc2"/>
    <property type="match status" value="1"/>
</dbReference>
<dbReference type="InterPro" id="IPR019587">
    <property type="entry name" value="Polyketide_cyclase/dehydratase"/>
</dbReference>
<reference evidence="1 2" key="1">
    <citation type="submission" date="2023-06" db="EMBL/GenBank/DDBJ databases">
        <title>Black Yeasts Isolated from many extreme environments.</title>
        <authorList>
            <person name="Coleine C."/>
            <person name="Stajich J.E."/>
            <person name="Selbmann L."/>
        </authorList>
    </citation>
    <scope>NUCLEOTIDE SEQUENCE [LARGE SCALE GENOMIC DNA]</scope>
    <source>
        <strain evidence="1 2">CCFEE 5887</strain>
    </source>
</reference>
<proteinExistence type="predicted"/>
<dbReference type="Gene3D" id="3.30.530.20">
    <property type="match status" value="1"/>
</dbReference>
<dbReference type="SUPFAM" id="SSF55961">
    <property type="entry name" value="Bet v1-like"/>
    <property type="match status" value="1"/>
</dbReference>
<dbReference type="CDD" id="cd07822">
    <property type="entry name" value="SRPBCC_4"/>
    <property type="match status" value="1"/>
</dbReference>
<accession>A0AAV9QGX2</accession>
<name>A0AAV9QGX2_9PEZI</name>
<dbReference type="PANTHER" id="PTHR36166">
    <property type="entry name" value="CHROMOSOME 9, WHOLE GENOME SHOTGUN SEQUENCE"/>
    <property type="match status" value="1"/>
</dbReference>
<dbReference type="InterPro" id="IPR023393">
    <property type="entry name" value="START-like_dom_sf"/>
</dbReference>
<dbReference type="PANTHER" id="PTHR36166:SF1">
    <property type="entry name" value="SRPBCC DOMAIN-CONTAINING PROTEIN"/>
    <property type="match status" value="1"/>
</dbReference>
<gene>
    <name evidence="1" type="ORF">LTR25_003110</name>
</gene>
<keyword evidence="2" id="KW-1185">Reference proteome</keyword>
<comment type="caution">
    <text evidence="1">The sequence shown here is derived from an EMBL/GenBank/DDBJ whole genome shotgun (WGS) entry which is preliminary data.</text>
</comment>
<sequence length="144" mass="16155">MGPRIRSEIEISRPPAEVRSVFFDFPKYPEWHTGFNIAGSNGPETTKGEKLTVNAGGFKFSPTVLANSTEEFRWLGSIPYIFEGEHYFRFEESKQTPGGTTFIQGEDFSGLLSFLNGPTWSSGKQTLNMFQAFNESLKKRVEGA</sequence>
<organism evidence="1 2">
    <name type="scientific">Vermiconidia calcicola</name>
    <dbReference type="NCBI Taxonomy" id="1690605"/>
    <lineage>
        <taxon>Eukaryota</taxon>
        <taxon>Fungi</taxon>
        <taxon>Dikarya</taxon>
        <taxon>Ascomycota</taxon>
        <taxon>Pezizomycotina</taxon>
        <taxon>Dothideomycetes</taxon>
        <taxon>Dothideomycetidae</taxon>
        <taxon>Mycosphaerellales</taxon>
        <taxon>Extremaceae</taxon>
        <taxon>Vermiconidia</taxon>
    </lineage>
</organism>
<dbReference type="AlphaFoldDB" id="A0AAV9QGX2"/>
<protein>
    <recommendedName>
        <fullName evidence="3">Polyketide cyclase</fullName>
    </recommendedName>
</protein>
<evidence type="ECO:0000313" key="2">
    <source>
        <dbReference type="Proteomes" id="UP001345827"/>
    </source>
</evidence>
<dbReference type="EMBL" id="JAXLQG010000004">
    <property type="protein sequence ID" value="KAK5541333.1"/>
    <property type="molecule type" value="Genomic_DNA"/>
</dbReference>